<evidence type="ECO:0000313" key="10">
    <source>
        <dbReference type="Proteomes" id="UP001152561"/>
    </source>
</evidence>
<comment type="caution">
    <text evidence="9">The sequence shown here is derived from an EMBL/GenBank/DDBJ whole genome shotgun (WGS) entry which is preliminary data.</text>
</comment>
<dbReference type="AlphaFoldDB" id="A0A9Q1M192"/>
<keyword evidence="3" id="KW-0677">Repeat</keyword>
<sequence length="316" mass="36222">MAYATLSSLLHTLKQLLQSKSPLICGSSIQQQHVESIYQSLCALQVFLEDTTREAKDIEILKVIEKRIRDVVYKAEDRVDSSLRSVILEDNGDDRETACRSFNEELQEVEKEVNSLKKEVMQIDFNKRGSKSAEATTTSSSRRYATEHNTIVGMEDDFNSIIYRFTNQIDELTVIPIVGMDGIVSTILAGERKANGRVKSCKIHDLLRQLCIRESQIENVVHVKNKNVRIFPEQERLVMLQFDFHDKNEYCHRHGSGIISTIRSLVFTLSLTGFKPFSIYKRRGSIISYFVLLNVLDSSTINYDFSDIIHVLVHLR</sequence>
<dbReference type="PANTHER" id="PTHR19338">
    <property type="entry name" value="TRANSLOCASE OF INNER MITOCHONDRIAL MEMBRANE 13 HOMOLOG"/>
    <property type="match status" value="1"/>
</dbReference>
<feature type="domain" description="Disease resistance N-terminal" evidence="8">
    <location>
        <begin position="6"/>
        <end position="84"/>
    </location>
</feature>
<evidence type="ECO:0000313" key="9">
    <source>
        <dbReference type="EMBL" id="KAJ8548220.1"/>
    </source>
</evidence>
<protein>
    <recommendedName>
        <fullName evidence="8">Disease resistance N-terminal domain-containing protein</fullName>
    </recommendedName>
</protein>
<evidence type="ECO:0000256" key="3">
    <source>
        <dbReference type="ARBA" id="ARBA00022737"/>
    </source>
</evidence>
<name>A0A9Q1M192_9SOLA</name>
<organism evidence="9 10">
    <name type="scientific">Anisodus acutangulus</name>
    <dbReference type="NCBI Taxonomy" id="402998"/>
    <lineage>
        <taxon>Eukaryota</taxon>
        <taxon>Viridiplantae</taxon>
        <taxon>Streptophyta</taxon>
        <taxon>Embryophyta</taxon>
        <taxon>Tracheophyta</taxon>
        <taxon>Spermatophyta</taxon>
        <taxon>Magnoliopsida</taxon>
        <taxon>eudicotyledons</taxon>
        <taxon>Gunneridae</taxon>
        <taxon>Pentapetalae</taxon>
        <taxon>asterids</taxon>
        <taxon>lamiids</taxon>
        <taxon>Solanales</taxon>
        <taxon>Solanaceae</taxon>
        <taxon>Solanoideae</taxon>
        <taxon>Hyoscyameae</taxon>
        <taxon>Anisodus</taxon>
    </lineage>
</organism>
<evidence type="ECO:0000256" key="4">
    <source>
        <dbReference type="ARBA" id="ARBA00022741"/>
    </source>
</evidence>
<keyword evidence="4" id="KW-0547">Nucleotide-binding</keyword>
<keyword evidence="2" id="KW-0433">Leucine-rich repeat</keyword>
<evidence type="ECO:0000256" key="2">
    <source>
        <dbReference type="ARBA" id="ARBA00022614"/>
    </source>
</evidence>
<comment type="similarity">
    <text evidence="1">Belongs to the disease resistance NB-LRR family.</text>
</comment>
<dbReference type="Proteomes" id="UP001152561">
    <property type="component" value="Unassembled WGS sequence"/>
</dbReference>
<keyword evidence="10" id="KW-1185">Reference proteome</keyword>
<dbReference type="InterPro" id="IPR038005">
    <property type="entry name" value="RX-like_CC"/>
</dbReference>
<evidence type="ECO:0000256" key="1">
    <source>
        <dbReference type="ARBA" id="ARBA00008894"/>
    </source>
</evidence>
<evidence type="ECO:0000256" key="7">
    <source>
        <dbReference type="SAM" id="Coils"/>
    </source>
</evidence>
<reference evidence="10" key="1">
    <citation type="journal article" date="2023" name="Proc. Natl. Acad. Sci. U.S.A.">
        <title>Genomic and structural basis for evolution of tropane alkaloid biosynthesis.</title>
        <authorList>
            <person name="Wanga Y.-J."/>
            <person name="Taina T."/>
            <person name="Yua J.-Y."/>
            <person name="Lia J."/>
            <person name="Xua B."/>
            <person name="Chenc J."/>
            <person name="D'Auriad J.C."/>
            <person name="Huanga J.-P."/>
            <person name="Huanga S.-X."/>
        </authorList>
    </citation>
    <scope>NUCLEOTIDE SEQUENCE [LARGE SCALE GENOMIC DNA]</scope>
    <source>
        <strain evidence="10">cv. KIB-2019</strain>
    </source>
</reference>
<dbReference type="PANTHER" id="PTHR19338:SF60">
    <property type="entry name" value="NB-ARC DOMAIN-CONTAINING PROTEIN"/>
    <property type="match status" value="1"/>
</dbReference>
<keyword evidence="7" id="KW-0175">Coiled coil</keyword>
<dbReference type="CDD" id="cd14798">
    <property type="entry name" value="RX-CC_like"/>
    <property type="match status" value="1"/>
</dbReference>
<evidence type="ECO:0000256" key="6">
    <source>
        <dbReference type="ARBA" id="ARBA00022840"/>
    </source>
</evidence>
<dbReference type="OrthoDB" id="1305611at2759"/>
<keyword evidence="6" id="KW-0067">ATP-binding</keyword>
<keyword evidence="5" id="KW-0611">Plant defense</keyword>
<gene>
    <name evidence="9" type="ORF">K7X08_030689</name>
</gene>
<dbReference type="GO" id="GO:0005524">
    <property type="term" value="F:ATP binding"/>
    <property type="evidence" value="ECO:0007669"/>
    <property type="project" value="UniProtKB-KW"/>
</dbReference>
<accession>A0A9Q1M192</accession>
<feature type="coiled-coil region" evidence="7">
    <location>
        <begin position="99"/>
        <end position="126"/>
    </location>
</feature>
<dbReference type="InterPro" id="IPR041118">
    <property type="entry name" value="Rx_N"/>
</dbReference>
<dbReference type="Pfam" id="PF18052">
    <property type="entry name" value="Rx_N"/>
    <property type="match status" value="1"/>
</dbReference>
<dbReference type="Gene3D" id="1.20.5.4130">
    <property type="match status" value="1"/>
</dbReference>
<evidence type="ECO:0000259" key="8">
    <source>
        <dbReference type="Pfam" id="PF18052"/>
    </source>
</evidence>
<dbReference type="GO" id="GO:0006952">
    <property type="term" value="P:defense response"/>
    <property type="evidence" value="ECO:0007669"/>
    <property type="project" value="UniProtKB-KW"/>
</dbReference>
<proteinExistence type="inferred from homology"/>
<evidence type="ECO:0000256" key="5">
    <source>
        <dbReference type="ARBA" id="ARBA00022821"/>
    </source>
</evidence>
<dbReference type="EMBL" id="JAJAGQ010000012">
    <property type="protein sequence ID" value="KAJ8548220.1"/>
    <property type="molecule type" value="Genomic_DNA"/>
</dbReference>